<dbReference type="EMBL" id="BARU01027595">
    <property type="protein sequence ID" value="GAH75405.1"/>
    <property type="molecule type" value="Genomic_DNA"/>
</dbReference>
<dbReference type="SUPFAM" id="SSF51556">
    <property type="entry name" value="Metallo-dependent hydrolases"/>
    <property type="match status" value="1"/>
</dbReference>
<reference evidence="1" key="1">
    <citation type="journal article" date="2014" name="Front. Microbiol.">
        <title>High frequency of phylogenetically diverse reductive dehalogenase-homologous genes in deep subseafloor sedimentary metagenomes.</title>
        <authorList>
            <person name="Kawai M."/>
            <person name="Futagami T."/>
            <person name="Toyoda A."/>
            <person name="Takaki Y."/>
            <person name="Nishi S."/>
            <person name="Hori S."/>
            <person name="Arai W."/>
            <person name="Tsubouchi T."/>
            <person name="Morono Y."/>
            <person name="Uchiyama I."/>
            <person name="Ito T."/>
            <person name="Fujiyama A."/>
            <person name="Inagaki F."/>
            <person name="Takami H."/>
        </authorList>
    </citation>
    <scope>NUCLEOTIDE SEQUENCE</scope>
    <source>
        <strain evidence="1">Expedition CK06-06</strain>
    </source>
</reference>
<sequence>MDRVGIAEALVHSAIASDHAPAMGNRELMEQLDGNARLHLSWVLMPHHTGEMEPPDKLLTAMLEQGVRAARLFPKRHQFLLIEGTCGPLLDALAAHKLPLFIEIGETSWSEIDTMLQEHPGLQLIVQEAFYRIDGYMYPLMAKYP</sequence>
<accession>X1J1L7</accession>
<feature type="non-terminal residue" evidence="1">
    <location>
        <position position="145"/>
    </location>
</feature>
<proteinExistence type="predicted"/>
<gene>
    <name evidence="1" type="ORF">S03H2_44164</name>
</gene>
<dbReference type="InterPro" id="IPR032466">
    <property type="entry name" value="Metal_Hydrolase"/>
</dbReference>
<evidence type="ECO:0000313" key="1">
    <source>
        <dbReference type="EMBL" id="GAH75405.1"/>
    </source>
</evidence>
<protein>
    <recommendedName>
        <fullName evidence="2">Amidohydrolase-related domain-containing protein</fullName>
    </recommendedName>
</protein>
<name>X1J1L7_9ZZZZ</name>
<organism evidence="1">
    <name type="scientific">marine sediment metagenome</name>
    <dbReference type="NCBI Taxonomy" id="412755"/>
    <lineage>
        <taxon>unclassified sequences</taxon>
        <taxon>metagenomes</taxon>
        <taxon>ecological metagenomes</taxon>
    </lineage>
</organism>
<comment type="caution">
    <text evidence="1">The sequence shown here is derived from an EMBL/GenBank/DDBJ whole genome shotgun (WGS) entry which is preliminary data.</text>
</comment>
<evidence type="ECO:0008006" key="2">
    <source>
        <dbReference type="Google" id="ProtNLM"/>
    </source>
</evidence>
<dbReference type="Gene3D" id="3.20.20.140">
    <property type="entry name" value="Metal-dependent hydrolases"/>
    <property type="match status" value="1"/>
</dbReference>
<dbReference type="AlphaFoldDB" id="X1J1L7"/>